<dbReference type="Proteomes" id="UP000246464">
    <property type="component" value="Chromosome 7"/>
</dbReference>
<accession>A0A2U9BLA6</accession>
<evidence type="ECO:0000256" key="1">
    <source>
        <dbReference type="SAM" id="MobiDB-lite"/>
    </source>
</evidence>
<feature type="region of interest" description="Disordered" evidence="1">
    <location>
        <begin position="15"/>
        <end position="38"/>
    </location>
</feature>
<dbReference type="AlphaFoldDB" id="A0A2U9BLA6"/>
<keyword evidence="3" id="KW-1185">Reference proteome</keyword>
<protein>
    <submittedName>
        <fullName evidence="2">Uncharacterized protein</fullName>
    </submittedName>
</protein>
<reference evidence="2 3" key="1">
    <citation type="submission" date="2017-12" db="EMBL/GenBank/DDBJ databases">
        <title>Integrating genomic resources of turbot (Scophthalmus maximus) in depth evaluation of genetic and physical mapping variation across individuals.</title>
        <authorList>
            <person name="Martinez P."/>
        </authorList>
    </citation>
    <scope>NUCLEOTIDE SEQUENCE [LARGE SCALE GENOMIC DNA]</scope>
</reference>
<dbReference type="EMBL" id="CP026249">
    <property type="protein sequence ID" value="AWP04858.1"/>
    <property type="molecule type" value="Genomic_DNA"/>
</dbReference>
<evidence type="ECO:0000313" key="2">
    <source>
        <dbReference type="EMBL" id="AWP04858.1"/>
    </source>
</evidence>
<sequence length="101" mass="11138">MLSFTSLMMCSSHMRQEKSIKSARGCKPINQKKKKKKVWKTQSSIPTVGSCRLEILESIGLSGASSTGGLVHRALCTFRAESVHKHDSVLILYQHSSLPPP</sequence>
<organism evidence="2 3">
    <name type="scientific">Scophthalmus maximus</name>
    <name type="common">Turbot</name>
    <name type="synonym">Psetta maxima</name>
    <dbReference type="NCBI Taxonomy" id="52904"/>
    <lineage>
        <taxon>Eukaryota</taxon>
        <taxon>Metazoa</taxon>
        <taxon>Chordata</taxon>
        <taxon>Craniata</taxon>
        <taxon>Vertebrata</taxon>
        <taxon>Euteleostomi</taxon>
        <taxon>Actinopterygii</taxon>
        <taxon>Neopterygii</taxon>
        <taxon>Teleostei</taxon>
        <taxon>Neoteleostei</taxon>
        <taxon>Acanthomorphata</taxon>
        <taxon>Carangaria</taxon>
        <taxon>Pleuronectiformes</taxon>
        <taxon>Pleuronectoidei</taxon>
        <taxon>Scophthalmidae</taxon>
        <taxon>Scophthalmus</taxon>
    </lineage>
</organism>
<gene>
    <name evidence="2" type="ORF">SMAX5B_016215</name>
</gene>
<name>A0A2U9BLA6_SCOMX</name>
<evidence type="ECO:0000313" key="3">
    <source>
        <dbReference type="Proteomes" id="UP000246464"/>
    </source>
</evidence>
<proteinExistence type="predicted"/>